<dbReference type="EMBL" id="BPQB01000029">
    <property type="protein sequence ID" value="GJE93024.1"/>
    <property type="molecule type" value="Genomic_DNA"/>
</dbReference>
<dbReference type="OrthoDB" id="3188871at2759"/>
<feature type="region of interest" description="Disordered" evidence="1">
    <location>
        <begin position="166"/>
        <end position="193"/>
    </location>
</feature>
<evidence type="ECO:0000313" key="3">
    <source>
        <dbReference type="Proteomes" id="UP000703269"/>
    </source>
</evidence>
<keyword evidence="3" id="KW-1185">Reference proteome</keyword>
<name>A0A9P3LFV6_9APHY</name>
<sequence length="193" mass="20323">MTSNIVLLPLTQWAEGRLTDIFQATDEQTFGDAFDAFVAAEPASIVVNGQKLTRAQYKSQLWKDKFLEAGASVQYLGAVSVPKDENKPVEAGEVGVFVSATIDSKLLVLGGPESRTVTLSLNLIVIQDPTLKPPTLPTGVHGDFDGRRVSSITAVSTTNQNAILLPLPNPTNPGGPIQPPGTNPGGPIKPPTA</sequence>
<gene>
    <name evidence="2" type="ORF">PsYK624_091830</name>
</gene>
<protein>
    <recommendedName>
        <fullName evidence="4">NTF2 domain-containing protein</fullName>
    </recommendedName>
</protein>
<feature type="compositionally biased region" description="Pro residues" evidence="1">
    <location>
        <begin position="167"/>
        <end position="193"/>
    </location>
</feature>
<evidence type="ECO:0000256" key="1">
    <source>
        <dbReference type="SAM" id="MobiDB-lite"/>
    </source>
</evidence>
<reference evidence="2 3" key="1">
    <citation type="submission" date="2021-08" db="EMBL/GenBank/DDBJ databases">
        <title>Draft Genome Sequence of Phanerochaete sordida strain YK-624.</title>
        <authorList>
            <person name="Mori T."/>
            <person name="Dohra H."/>
            <person name="Suzuki T."/>
            <person name="Kawagishi H."/>
            <person name="Hirai H."/>
        </authorList>
    </citation>
    <scope>NUCLEOTIDE SEQUENCE [LARGE SCALE GENOMIC DNA]</scope>
    <source>
        <strain evidence="2 3">YK-624</strain>
    </source>
</reference>
<proteinExistence type="predicted"/>
<dbReference type="Proteomes" id="UP000703269">
    <property type="component" value="Unassembled WGS sequence"/>
</dbReference>
<accession>A0A9P3LFV6</accession>
<evidence type="ECO:0000313" key="2">
    <source>
        <dbReference type="EMBL" id="GJE93024.1"/>
    </source>
</evidence>
<organism evidence="2 3">
    <name type="scientific">Phanerochaete sordida</name>
    <dbReference type="NCBI Taxonomy" id="48140"/>
    <lineage>
        <taxon>Eukaryota</taxon>
        <taxon>Fungi</taxon>
        <taxon>Dikarya</taxon>
        <taxon>Basidiomycota</taxon>
        <taxon>Agaricomycotina</taxon>
        <taxon>Agaricomycetes</taxon>
        <taxon>Polyporales</taxon>
        <taxon>Phanerochaetaceae</taxon>
        <taxon>Phanerochaete</taxon>
    </lineage>
</organism>
<dbReference type="AlphaFoldDB" id="A0A9P3LFV6"/>
<evidence type="ECO:0008006" key="4">
    <source>
        <dbReference type="Google" id="ProtNLM"/>
    </source>
</evidence>
<comment type="caution">
    <text evidence="2">The sequence shown here is derived from an EMBL/GenBank/DDBJ whole genome shotgun (WGS) entry which is preliminary data.</text>
</comment>